<proteinExistence type="predicted"/>
<reference evidence="1 2" key="2">
    <citation type="journal article" date="2018" name="New Phytol.">
        <title>High intraspecific genome diversity in the model arbuscular mycorrhizal symbiont Rhizophagus irregularis.</title>
        <authorList>
            <person name="Chen E.C.H."/>
            <person name="Morin E."/>
            <person name="Beaudet D."/>
            <person name="Noel J."/>
            <person name="Yildirir G."/>
            <person name="Ndikumana S."/>
            <person name="Charron P."/>
            <person name="St-Onge C."/>
            <person name="Giorgi J."/>
            <person name="Kruger M."/>
            <person name="Marton T."/>
            <person name="Ropars J."/>
            <person name="Grigoriev I.V."/>
            <person name="Hainaut M."/>
            <person name="Henrissat B."/>
            <person name="Roux C."/>
            <person name="Martin F."/>
            <person name="Corradi N."/>
        </authorList>
    </citation>
    <scope>NUCLEOTIDE SEQUENCE [LARGE SCALE GENOMIC DNA]</scope>
    <source>
        <strain evidence="1 2">DAOM 197198</strain>
    </source>
</reference>
<sequence>VHSDFCFNDVSISFFSNVPELQPYDYVWDETACGPKLIIENSGRVVHASNDLFIHQSVTDWALF</sequence>
<protein>
    <submittedName>
        <fullName evidence="1">Uncharacterized protein</fullName>
    </submittedName>
</protein>
<gene>
    <name evidence="1" type="ORF">GLOIN_2v1790784</name>
</gene>
<comment type="caution">
    <text evidence="1">The sequence shown here is derived from an EMBL/GenBank/DDBJ whole genome shotgun (WGS) entry which is preliminary data.</text>
</comment>
<dbReference type="EMBL" id="AUPC02000565">
    <property type="protein sequence ID" value="POG58150.1"/>
    <property type="molecule type" value="Genomic_DNA"/>
</dbReference>
<feature type="non-terminal residue" evidence="1">
    <location>
        <position position="1"/>
    </location>
</feature>
<dbReference type="Proteomes" id="UP000018888">
    <property type="component" value="Unassembled WGS sequence"/>
</dbReference>
<keyword evidence="2" id="KW-1185">Reference proteome</keyword>
<evidence type="ECO:0000313" key="1">
    <source>
        <dbReference type="EMBL" id="POG58150.1"/>
    </source>
</evidence>
<organism evidence="1 2">
    <name type="scientific">Rhizophagus irregularis (strain DAOM 181602 / DAOM 197198 / MUCL 43194)</name>
    <name type="common">Arbuscular mycorrhizal fungus</name>
    <name type="synonym">Glomus intraradices</name>
    <dbReference type="NCBI Taxonomy" id="747089"/>
    <lineage>
        <taxon>Eukaryota</taxon>
        <taxon>Fungi</taxon>
        <taxon>Fungi incertae sedis</taxon>
        <taxon>Mucoromycota</taxon>
        <taxon>Glomeromycotina</taxon>
        <taxon>Glomeromycetes</taxon>
        <taxon>Glomerales</taxon>
        <taxon>Glomeraceae</taxon>
        <taxon>Rhizophagus</taxon>
    </lineage>
</organism>
<dbReference type="AlphaFoldDB" id="A0A2P4NYD4"/>
<name>A0A2P4NYD4_RHIID</name>
<evidence type="ECO:0000313" key="2">
    <source>
        <dbReference type="Proteomes" id="UP000018888"/>
    </source>
</evidence>
<reference evidence="1 2" key="1">
    <citation type="journal article" date="2013" name="Proc. Natl. Acad. Sci. U.S.A.">
        <title>Genome of an arbuscular mycorrhizal fungus provides insight into the oldest plant symbiosis.</title>
        <authorList>
            <person name="Tisserant E."/>
            <person name="Malbreil M."/>
            <person name="Kuo A."/>
            <person name="Kohler A."/>
            <person name="Symeonidi A."/>
            <person name="Balestrini R."/>
            <person name="Charron P."/>
            <person name="Duensing N."/>
            <person name="Frei Dit Frey N."/>
            <person name="Gianinazzi-Pearson V."/>
            <person name="Gilbert L.B."/>
            <person name="Handa Y."/>
            <person name="Herr J.R."/>
            <person name="Hijri M."/>
            <person name="Koul R."/>
            <person name="Kawaguchi M."/>
            <person name="Krajinski F."/>
            <person name="Lammers P.J."/>
            <person name="Masclaux F.G."/>
            <person name="Murat C."/>
            <person name="Morin E."/>
            <person name="Ndikumana S."/>
            <person name="Pagni M."/>
            <person name="Petitpierre D."/>
            <person name="Requena N."/>
            <person name="Rosikiewicz P."/>
            <person name="Riley R."/>
            <person name="Saito K."/>
            <person name="San Clemente H."/>
            <person name="Shapiro H."/>
            <person name="van Tuinen D."/>
            <person name="Becard G."/>
            <person name="Bonfante P."/>
            <person name="Paszkowski U."/>
            <person name="Shachar-Hill Y.Y."/>
            <person name="Tuskan G.A."/>
            <person name="Young P.W."/>
            <person name="Sanders I.R."/>
            <person name="Henrissat B."/>
            <person name="Rensing S.A."/>
            <person name="Grigoriev I.V."/>
            <person name="Corradi N."/>
            <person name="Roux C."/>
            <person name="Martin F."/>
        </authorList>
    </citation>
    <scope>NUCLEOTIDE SEQUENCE [LARGE SCALE GENOMIC DNA]</scope>
    <source>
        <strain evidence="1 2">DAOM 197198</strain>
    </source>
</reference>
<accession>A0A2P4NYD4</accession>